<name>A0A381TBT4_9ZZZZ</name>
<proteinExistence type="predicted"/>
<gene>
    <name evidence="1" type="ORF">METZ01_LOCUS64197</name>
</gene>
<organism evidence="1">
    <name type="scientific">marine metagenome</name>
    <dbReference type="NCBI Taxonomy" id="408172"/>
    <lineage>
        <taxon>unclassified sequences</taxon>
        <taxon>metagenomes</taxon>
        <taxon>ecological metagenomes</taxon>
    </lineage>
</organism>
<dbReference type="AlphaFoldDB" id="A0A381TBT4"/>
<dbReference type="EMBL" id="UINC01004045">
    <property type="protein sequence ID" value="SVA11343.1"/>
    <property type="molecule type" value="Genomic_DNA"/>
</dbReference>
<evidence type="ECO:0000313" key="1">
    <source>
        <dbReference type="EMBL" id="SVA11343.1"/>
    </source>
</evidence>
<protein>
    <submittedName>
        <fullName evidence="1">Uncharacterized protein</fullName>
    </submittedName>
</protein>
<reference evidence="1" key="1">
    <citation type="submission" date="2018-05" db="EMBL/GenBank/DDBJ databases">
        <authorList>
            <person name="Lanie J.A."/>
            <person name="Ng W.-L."/>
            <person name="Kazmierczak K.M."/>
            <person name="Andrzejewski T.M."/>
            <person name="Davidsen T.M."/>
            <person name="Wayne K.J."/>
            <person name="Tettelin H."/>
            <person name="Glass J.I."/>
            <person name="Rusch D."/>
            <person name="Podicherti R."/>
            <person name="Tsui H.-C.T."/>
            <person name="Winkler M.E."/>
        </authorList>
    </citation>
    <scope>NUCLEOTIDE SEQUENCE</scope>
</reference>
<sequence length="34" mass="3965">MSVLQNLRITKSFVQWRPVNTSTWMSDRLGALDI</sequence>
<accession>A0A381TBT4</accession>